<dbReference type="Proteomes" id="UP000248817">
    <property type="component" value="Unassembled WGS sequence"/>
</dbReference>
<gene>
    <name evidence="4" type="ORF">BP00DRAFT_446441</name>
</gene>
<reference evidence="4 5" key="1">
    <citation type="submission" date="2018-02" db="EMBL/GenBank/DDBJ databases">
        <title>The genomes of Aspergillus section Nigri reveals drivers in fungal speciation.</title>
        <authorList>
            <consortium name="DOE Joint Genome Institute"/>
            <person name="Vesth T.C."/>
            <person name="Nybo J."/>
            <person name="Theobald S."/>
            <person name="Brandl J."/>
            <person name="Frisvad J.C."/>
            <person name="Nielsen K.F."/>
            <person name="Lyhne E.K."/>
            <person name="Kogle M.E."/>
            <person name="Kuo A."/>
            <person name="Riley R."/>
            <person name="Clum A."/>
            <person name="Nolan M."/>
            <person name="Lipzen A."/>
            <person name="Salamov A."/>
            <person name="Henrissat B."/>
            <person name="Wiebenga A."/>
            <person name="De vries R.P."/>
            <person name="Grigoriev I.V."/>
            <person name="Mortensen U.H."/>
            <person name="Andersen M.R."/>
            <person name="Baker S.E."/>
        </authorList>
    </citation>
    <scope>NUCLEOTIDE SEQUENCE [LARGE SCALE GENOMIC DNA]</scope>
    <source>
        <strain evidence="4 5">CBS 114.80</strain>
    </source>
</reference>
<protein>
    <submittedName>
        <fullName evidence="4">Uncharacterized protein</fullName>
    </submittedName>
</protein>
<evidence type="ECO:0000313" key="4">
    <source>
        <dbReference type="EMBL" id="PYI31621.1"/>
    </source>
</evidence>
<feature type="compositionally biased region" description="Basic and acidic residues" evidence="3">
    <location>
        <begin position="42"/>
        <end position="51"/>
    </location>
</feature>
<dbReference type="EMBL" id="KZ825501">
    <property type="protein sequence ID" value="PYI31621.1"/>
    <property type="molecule type" value="Genomic_DNA"/>
</dbReference>
<evidence type="ECO:0000256" key="3">
    <source>
        <dbReference type="SAM" id="MobiDB-lite"/>
    </source>
</evidence>
<keyword evidence="1" id="KW-0540">Nuclease</keyword>
<evidence type="ECO:0000256" key="1">
    <source>
        <dbReference type="ARBA" id="ARBA00022722"/>
    </source>
</evidence>
<evidence type="ECO:0000313" key="5">
    <source>
        <dbReference type="Proteomes" id="UP000248817"/>
    </source>
</evidence>
<dbReference type="InterPro" id="IPR016191">
    <property type="entry name" value="Ribonuclease/ribotoxin"/>
</dbReference>
<keyword evidence="2" id="KW-0378">Hydrolase</keyword>
<name>A0A2V5I6G6_9EURO</name>
<dbReference type="AlphaFoldDB" id="A0A2V5I6G6"/>
<keyword evidence="5" id="KW-1185">Reference proteome</keyword>
<dbReference type="GO" id="GO:0003723">
    <property type="term" value="F:RNA binding"/>
    <property type="evidence" value="ECO:0007669"/>
    <property type="project" value="InterPro"/>
</dbReference>
<sequence>MSPLIPVPTNKSGVKEFHVDVDTAKAQADVAGFTTGKSGHPHHFENSDKIQ</sequence>
<dbReference type="GO" id="GO:0016787">
    <property type="term" value="F:hydrolase activity"/>
    <property type="evidence" value="ECO:0007669"/>
    <property type="project" value="UniProtKB-KW"/>
</dbReference>
<dbReference type="GO" id="GO:0004540">
    <property type="term" value="F:RNA nuclease activity"/>
    <property type="evidence" value="ECO:0007669"/>
    <property type="project" value="InterPro"/>
</dbReference>
<organism evidence="4 5">
    <name type="scientific">Aspergillus indologenus CBS 114.80</name>
    <dbReference type="NCBI Taxonomy" id="1450541"/>
    <lineage>
        <taxon>Eukaryota</taxon>
        <taxon>Fungi</taxon>
        <taxon>Dikarya</taxon>
        <taxon>Ascomycota</taxon>
        <taxon>Pezizomycotina</taxon>
        <taxon>Eurotiomycetes</taxon>
        <taxon>Eurotiomycetidae</taxon>
        <taxon>Eurotiales</taxon>
        <taxon>Aspergillaceae</taxon>
        <taxon>Aspergillus</taxon>
        <taxon>Aspergillus subgen. Circumdati</taxon>
    </lineage>
</organism>
<dbReference type="SUPFAM" id="SSF53933">
    <property type="entry name" value="Microbial ribonucleases"/>
    <property type="match status" value="1"/>
</dbReference>
<evidence type="ECO:0000256" key="2">
    <source>
        <dbReference type="ARBA" id="ARBA00022801"/>
    </source>
</evidence>
<feature type="region of interest" description="Disordered" evidence="3">
    <location>
        <begin position="32"/>
        <end position="51"/>
    </location>
</feature>
<dbReference type="Gene3D" id="3.10.450.30">
    <property type="entry name" value="Microbial ribonucleases"/>
    <property type="match status" value="1"/>
</dbReference>
<accession>A0A2V5I6G6</accession>
<proteinExistence type="predicted"/>